<proteinExistence type="predicted"/>
<dbReference type="EMBL" id="SODP01000003">
    <property type="protein sequence ID" value="TDW66257.1"/>
    <property type="molecule type" value="Genomic_DNA"/>
</dbReference>
<feature type="transmembrane region" description="Helical" evidence="1">
    <location>
        <begin position="12"/>
        <end position="30"/>
    </location>
</feature>
<keyword evidence="3" id="KW-1185">Reference proteome</keyword>
<dbReference type="Proteomes" id="UP000295146">
    <property type="component" value="Unassembled WGS sequence"/>
</dbReference>
<name>A0A4R8BYH4_9ACTN</name>
<dbReference type="RefSeq" id="WP_134108058.1">
    <property type="nucleotide sequence ID" value="NZ_SODP01000003.1"/>
</dbReference>
<keyword evidence="1" id="KW-0812">Transmembrane</keyword>
<organism evidence="2 3">
    <name type="scientific">Kribbella pratensis</name>
    <dbReference type="NCBI Taxonomy" id="2512112"/>
    <lineage>
        <taxon>Bacteria</taxon>
        <taxon>Bacillati</taxon>
        <taxon>Actinomycetota</taxon>
        <taxon>Actinomycetes</taxon>
        <taxon>Propionibacteriales</taxon>
        <taxon>Kribbellaceae</taxon>
        <taxon>Kribbella</taxon>
    </lineage>
</organism>
<evidence type="ECO:0000256" key="1">
    <source>
        <dbReference type="SAM" id="Phobius"/>
    </source>
</evidence>
<dbReference type="AlphaFoldDB" id="A0A4R8BYH4"/>
<protein>
    <submittedName>
        <fullName evidence="2">Uncharacterized protein</fullName>
    </submittedName>
</protein>
<evidence type="ECO:0000313" key="3">
    <source>
        <dbReference type="Proteomes" id="UP000295146"/>
    </source>
</evidence>
<gene>
    <name evidence="2" type="ORF">EV653_6282</name>
</gene>
<keyword evidence="1" id="KW-0472">Membrane</keyword>
<comment type="caution">
    <text evidence="2">The sequence shown here is derived from an EMBL/GenBank/DDBJ whole genome shotgun (WGS) entry which is preliminary data.</text>
</comment>
<accession>A0A4R8BYH4</accession>
<dbReference type="PROSITE" id="PS51257">
    <property type="entry name" value="PROKAR_LIPOPROTEIN"/>
    <property type="match status" value="1"/>
</dbReference>
<reference evidence="2 3" key="1">
    <citation type="submission" date="2019-03" db="EMBL/GenBank/DDBJ databases">
        <title>Genomic Encyclopedia of Type Strains, Phase III (KMG-III): the genomes of soil and plant-associated and newly described type strains.</title>
        <authorList>
            <person name="Whitman W."/>
        </authorList>
    </citation>
    <scope>NUCLEOTIDE SEQUENCE [LARGE SCALE GENOMIC DNA]</scope>
    <source>
        <strain evidence="2 3">VKM Ac-2573</strain>
    </source>
</reference>
<feature type="transmembrane region" description="Helical" evidence="1">
    <location>
        <begin position="36"/>
        <end position="57"/>
    </location>
</feature>
<keyword evidence="1" id="KW-1133">Transmembrane helix</keyword>
<evidence type="ECO:0000313" key="2">
    <source>
        <dbReference type="EMBL" id="TDW66257.1"/>
    </source>
</evidence>
<sequence>MTAESRQLWQQVVIMACRAGAAAAFCIWLIEKADSFSDWKAVLGIVLLVVAVLDLGWRIQGLRRVRRSEL</sequence>